<sequence>MSGHTPGFGNGVVNAERLTAECDDGTTTGRGAGAFGTDAVTVIAVAVTAAAPSNAARFA</sequence>
<gene>
    <name evidence="1" type="ORF">MAUB_35290</name>
</gene>
<organism evidence="1 2">
    <name type="scientific">Mycolicibacterium aubagnense</name>
    <dbReference type="NCBI Taxonomy" id="319707"/>
    <lineage>
        <taxon>Bacteria</taxon>
        <taxon>Bacillati</taxon>
        <taxon>Actinomycetota</taxon>
        <taxon>Actinomycetes</taxon>
        <taxon>Mycobacteriales</taxon>
        <taxon>Mycobacteriaceae</taxon>
        <taxon>Mycolicibacterium</taxon>
    </lineage>
</organism>
<proteinExistence type="predicted"/>
<name>A0ABM7IG60_9MYCO</name>
<dbReference type="EMBL" id="AP022577">
    <property type="protein sequence ID" value="BBX85656.1"/>
    <property type="molecule type" value="Genomic_DNA"/>
</dbReference>
<keyword evidence="2" id="KW-1185">Reference proteome</keyword>
<evidence type="ECO:0000313" key="2">
    <source>
        <dbReference type="Proteomes" id="UP000465609"/>
    </source>
</evidence>
<accession>A0ABM7IG60</accession>
<protein>
    <submittedName>
        <fullName evidence="1">Uncharacterized protein</fullName>
    </submittedName>
</protein>
<evidence type="ECO:0000313" key="1">
    <source>
        <dbReference type="EMBL" id="BBX85656.1"/>
    </source>
</evidence>
<dbReference type="Proteomes" id="UP000465609">
    <property type="component" value="Chromosome"/>
</dbReference>
<reference evidence="1 2" key="1">
    <citation type="journal article" date="2019" name="Emerg. Microbes Infect.">
        <title>Comprehensive subspecies identification of 175 nontuberculous mycobacteria species based on 7547 genomic profiles.</title>
        <authorList>
            <person name="Matsumoto Y."/>
            <person name="Kinjo T."/>
            <person name="Motooka D."/>
            <person name="Nabeya D."/>
            <person name="Jung N."/>
            <person name="Uechi K."/>
            <person name="Horii T."/>
            <person name="Iida T."/>
            <person name="Fujita J."/>
            <person name="Nakamura S."/>
        </authorList>
    </citation>
    <scope>NUCLEOTIDE SEQUENCE [LARGE SCALE GENOMIC DNA]</scope>
    <source>
        <strain evidence="1 2">JCM 15296</strain>
    </source>
</reference>